<proteinExistence type="predicted"/>
<comment type="caution">
    <text evidence="1">The sequence shown here is derived from an EMBL/GenBank/DDBJ whole genome shotgun (WGS) entry which is preliminary data.</text>
</comment>
<accession>A0A5B7I0F9</accession>
<dbReference type="AlphaFoldDB" id="A0A5B7I0F9"/>
<keyword evidence="2" id="KW-1185">Reference proteome</keyword>
<protein>
    <submittedName>
        <fullName evidence="1">Uncharacterized protein</fullName>
    </submittedName>
</protein>
<evidence type="ECO:0000313" key="1">
    <source>
        <dbReference type="EMBL" id="MPC75436.1"/>
    </source>
</evidence>
<name>A0A5B7I0F9_PORTR</name>
<reference evidence="1 2" key="1">
    <citation type="submission" date="2019-05" db="EMBL/GenBank/DDBJ databases">
        <title>Another draft genome of Portunus trituberculatus and its Hox gene families provides insights of decapod evolution.</title>
        <authorList>
            <person name="Jeong J.-H."/>
            <person name="Song I."/>
            <person name="Kim S."/>
            <person name="Choi T."/>
            <person name="Kim D."/>
            <person name="Ryu S."/>
            <person name="Kim W."/>
        </authorList>
    </citation>
    <scope>NUCLEOTIDE SEQUENCE [LARGE SCALE GENOMIC DNA]</scope>
    <source>
        <tissue evidence="1">Muscle</tissue>
    </source>
</reference>
<gene>
    <name evidence="1" type="ORF">E2C01_069823</name>
</gene>
<organism evidence="1 2">
    <name type="scientific">Portunus trituberculatus</name>
    <name type="common">Swimming crab</name>
    <name type="synonym">Neptunus trituberculatus</name>
    <dbReference type="NCBI Taxonomy" id="210409"/>
    <lineage>
        <taxon>Eukaryota</taxon>
        <taxon>Metazoa</taxon>
        <taxon>Ecdysozoa</taxon>
        <taxon>Arthropoda</taxon>
        <taxon>Crustacea</taxon>
        <taxon>Multicrustacea</taxon>
        <taxon>Malacostraca</taxon>
        <taxon>Eumalacostraca</taxon>
        <taxon>Eucarida</taxon>
        <taxon>Decapoda</taxon>
        <taxon>Pleocyemata</taxon>
        <taxon>Brachyura</taxon>
        <taxon>Eubrachyura</taxon>
        <taxon>Portunoidea</taxon>
        <taxon>Portunidae</taxon>
        <taxon>Portuninae</taxon>
        <taxon>Portunus</taxon>
    </lineage>
</organism>
<dbReference type="Proteomes" id="UP000324222">
    <property type="component" value="Unassembled WGS sequence"/>
</dbReference>
<sequence>MSRDRHLMTWHPAGLLRRGCRGWV</sequence>
<evidence type="ECO:0000313" key="2">
    <source>
        <dbReference type="Proteomes" id="UP000324222"/>
    </source>
</evidence>
<dbReference type="EMBL" id="VSRR010041117">
    <property type="protein sequence ID" value="MPC75436.1"/>
    <property type="molecule type" value="Genomic_DNA"/>
</dbReference>